<gene>
    <name evidence="2" type="ORF">EUB48_19940</name>
</gene>
<evidence type="ECO:0000313" key="3">
    <source>
        <dbReference type="Proteomes" id="UP000316798"/>
    </source>
</evidence>
<feature type="region of interest" description="Disordered" evidence="1">
    <location>
        <begin position="1"/>
        <end position="31"/>
    </location>
</feature>
<accession>A0A515DFY7</accession>
<dbReference type="EMBL" id="CP035503">
    <property type="protein sequence ID" value="QDL39335.1"/>
    <property type="molecule type" value="Genomic_DNA"/>
</dbReference>
<proteinExistence type="predicted"/>
<dbReference type="AlphaFoldDB" id="A0A515DFY7"/>
<protein>
    <submittedName>
        <fullName evidence="2">Uncharacterized protein</fullName>
    </submittedName>
</protein>
<name>A0A515DFY7_9BURK</name>
<dbReference type="RefSeq" id="WP_142820819.1">
    <property type="nucleotide sequence ID" value="NZ_CP035503.1"/>
</dbReference>
<dbReference type="Proteomes" id="UP000316798">
    <property type="component" value="Chromosome"/>
</dbReference>
<keyword evidence="3" id="KW-1185">Reference proteome</keyword>
<evidence type="ECO:0000256" key="1">
    <source>
        <dbReference type="SAM" id="MobiDB-lite"/>
    </source>
</evidence>
<dbReference type="KEGG" id="rhf:EUB48_19940"/>
<sequence length="108" mass="11416">MEHPTSAYTAGRSAPANDEARSTPHAAGPLNQKTLCVNSRQNRGALQAIADDFSTFARLARQFERIGLRLYPLSGASVLVSAPRLGISRALPNLRAAKVYLGQIGGAA</sequence>
<evidence type="ECO:0000313" key="2">
    <source>
        <dbReference type="EMBL" id="QDL39335.1"/>
    </source>
</evidence>
<reference evidence="2 3" key="1">
    <citation type="submission" date="2019-01" db="EMBL/GenBank/DDBJ databases">
        <title>Genomic insights into a novel species Rhodoferax sp.</title>
        <authorList>
            <person name="Jin L."/>
        </authorList>
    </citation>
    <scope>NUCLEOTIDE SEQUENCE [LARGE SCALE GENOMIC DNA]</scope>
    <source>
        <strain evidence="2 3">CHu59-6-5</strain>
    </source>
</reference>
<organism evidence="2 3">
    <name type="scientific">Rhodoferax sediminis</name>
    <dbReference type="NCBI Taxonomy" id="2509614"/>
    <lineage>
        <taxon>Bacteria</taxon>
        <taxon>Pseudomonadati</taxon>
        <taxon>Pseudomonadota</taxon>
        <taxon>Betaproteobacteria</taxon>
        <taxon>Burkholderiales</taxon>
        <taxon>Comamonadaceae</taxon>
        <taxon>Rhodoferax</taxon>
    </lineage>
</organism>